<reference evidence="3" key="1">
    <citation type="submission" date="2014-05" db="EMBL/GenBank/DDBJ databases">
        <title>Genome sequence of Mycobacterium aromaticivorans strain JS19b1T (= DSM 45407T).</title>
        <authorList>
            <person name="Kwak Y."/>
            <person name="Park G.-S."/>
            <person name="Li Q.X."/>
            <person name="Lee S.-E."/>
            <person name="Shin J.-H."/>
        </authorList>
    </citation>
    <scope>NUCLEOTIDE SEQUENCE [LARGE SCALE GENOMIC DNA]</scope>
    <source>
        <strain evidence="3">JS19b1</strain>
    </source>
</reference>
<dbReference type="SUPFAM" id="SSF52402">
    <property type="entry name" value="Adenine nucleotide alpha hydrolases-like"/>
    <property type="match status" value="2"/>
</dbReference>
<evidence type="ECO:0000259" key="2">
    <source>
        <dbReference type="Pfam" id="PF00582"/>
    </source>
</evidence>
<dbReference type="OrthoDB" id="3174546at2"/>
<dbReference type="InterPro" id="IPR006015">
    <property type="entry name" value="Universal_stress_UspA"/>
</dbReference>
<dbReference type="STRING" id="1440774.Y900_002210"/>
<evidence type="ECO:0000313" key="4">
    <source>
        <dbReference type="Proteomes" id="UP000022835"/>
    </source>
</evidence>
<evidence type="ECO:0000313" key="3">
    <source>
        <dbReference type="EMBL" id="KDE97777.1"/>
    </source>
</evidence>
<organism evidence="3 4">
    <name type="scientific">Mycolicibacterium aromaticivorans JS19b1 = JCM 16368</name>
    <dbReference type="NCBI Taxonomy" id="1440774"/>
    <lineage>
        <taxon>Bacteria</taxon>
        <taxon>Bacillati</taxon>
        <taxon>Actinomycetota</taxon>
        <taxon>Actinomycetes</taxon>
        <taxon>Mycobacteriales</taxon>
        <taxon>Mycobacteriaceae</taxon>
        <taxon>Mycolicibacterium</taxon>
    </lineage>
</organism>
<dbReference type="Proteomes" id="UP000022835">
    <property type="component" value="Unassembled WGS sequence"/>
</dbReference>
<dbReference type="AlphaFoldDB" id="A0A064CG89"/>
<dbReference type="Pfam" id="PF00582">
    <property type="entry name" value="Usp"/>
    <property type="match status" value="2"/>
</dbReference>
<dbReference type="EMBL" id="JALN02000001">
    <property type="protein sequence ID" value="KDE97777.1"/>
    <property type="molecule type" value="Genomic_DNA"/>
</dbReference>
<evidence type="ECO:0000256" key="1">
    <source>
        <dbReference type="ARBA" id="ARBA00008791"/>
    </source>
</evidence>
<sequence>MPERERVAPSVVVGVDGSRWATEAACWAVDEAVRRAIPLRLVYAVDSGEDTDDAQRIARQFAAAQTAVRCTAAAVESTDRPVKIEAEIVQQHPVAALLDASRGAAMLCVGAIGLNHFRDRHIGSTATALATAAHCPVAVVRGHDPVASTQRCVAVELDGSTSDAALRHGFDEARSRGAPLRVLTTWRSRYPDIHDGHAVAAGNRDARAALERRLKCWRARYPEVDVTTVALHGNSLSYLLKQGDSIQLLVVAHERGEGIAELLGAAGNAVLAQADCSVLVCEPQNLL</sequence>
<comment type="caution">
    <text evidence="3">The sequence shown here is derived from an EMBL/GenBank/DDBJ whole genome shotgun (WGS) entry which is preliminary data.</text>
</comment>
<protein>
    <submittedName>
        <fullName evidence="3">Universal stress protein UspA</fullName>
    </submittedName>
</protein>
<accession>A0A064CG89</accession>
<proteinExistence type="inferred from homology"/>
<comment type="similarity">
    <text evidence="1">Belongs to the universal stress protein A family.</text>
</comment>
<dbReference type="Gene3D" id="3.40.50.620">
    <property type="entry name" value="HUPs"/>
    <property type="match status" value="2"/>
</dbReference>
<gene>
    <name evidence="3" type="ORF">Y900_002210</name>
</gene>
<dbReference type="eggNOG" id="COG0589">
    <property type="taxonomic scope" value="Bacteria"/>
</dbReference>
<dbReference type="PRINTS" id="PR01438">
    <property type="entry name" value="UNVRSLSTRESS"/>
</dbReference>
<dbReference type="PANTHER" id="PTHR46268">
    <property type="entry name" value="STRESS RESPONSE PROTEIN NHAX"/>
    <property type="match status" value="1"/>
</dbReference>
<dbReference type="RefSeq" id="WP_036338464.1">
    <property type="nucleotide sequence ID" value="NZ_JALN02000001.1"/>
</dbReference>
<name>A0A064CG89_9MYCO</name>
<dbReference type="InterPro" id="IPR014729">
    <property type="entry name" value="Rossmann-like_a/b/a_fold"/>
</dbReference>
<dbReference type="PANTHER" id="PTHR46268:SF6">
    <property type="entry name" value="UNIVERSAL STRESS PROTEIN UP12"/>
    <property type="match status" value="1"/>
</dbReference>
<dbReference type="InterPro" id="IPR006016">
    <property type="entry name" value="UspA"/>
</dbReference>
<keyword evidence="4" id="KW-1185">Reference proteome</keyword>
<feature type="domain" description="UspA" evidence="2">
    <location>
        <begin position="153"/>
        <end position="281"/>
    </location>
</feature>
<feature type="domain" description="UspA" evidence="2">
    <location>
        <begin position="11"/>
        <end position="141"/>
    </location>
</feature>